<dbReference type="RefSeq" id="WP_157167068.1">
    <property type="nucleotide sequence ID" value="NZ_WPNZ01000012.1"/>
</dbReference>
<evidence type="ECO:0000313" key="2">
    <source>
        <dbReference type="Proteomes" id="UP000483802"/>
    </source>
</evidence>
<gene>
    <name evidence="1" type="ORF">GPA10_22430</name>
</gene>
<proteinExistence type="predicted"/>
<dbReference type="AlphaFoldDB" id="A0A6L6X0Y9"/>
<dbReference type="Proteomes" id="UP000483802">
    <property type="component" value="Unassembled WGS sequence"/>
</dbReference>
<reference evidence="1 2" key="1">
    <citation type="submission" date="2019-11" db="EMBL/GenBank/DDBJ databases">
        <title>Streptomyces typhae sp. nov., a novel endophytic actinomycete isolated from the root of cattail pollen (Typha angustifolia L.).</title>
        <authorList>
            <person name="Peng C."/>
        </authorList>
    </citation>
    <scope>NUCLEOTIDE SEQUENCE [LARGE SCALE GENOMIC DNA]</scope>
    <source>
        <strain evidence="2">p1417</strain>
    </source>
</reference>
<keyword evidence="2" id="KW-1185">Reference proteome</keyword>
<name>A0A6L6X0Y9_9ACTN</name>
<organism evidence="1 2">
    <name type="scientific">Streptomyces typhae</name>
    <dbReference type="NCBI Taxonomy" id="2681492"/>
    <lineage>
        <taxon>Bacteria</taxon>
        <taxon>Bacillati</taxon>
        <taxon>Actinomycetota</taxon>
        <taxon>Actinomycetes</taxon>
        <taxon>Kitasatosporales</taxon>
        <taxon>Streptomycetaceae</taxon>
        <taxon>Streptomyces</taxon>
    </lineage>
</organism>
<dbReference type="EMBL" id="WPNZ01000012">
    <property type="protein sequence ID" value="MVO87443.1"/>
    <property type="molecule type" value="Genomic_DNA"/>
</dbReference>
<evidence type="ECO:0000313" key="1">
    <source>
        <dbReference type="EMBL" id="MVO87443.1"/>
    </source>
</evidence>
<comment type="caution">
    <text evidence="1">The sequence shown here is derived from an EMBL/GenBank/DDBJ whole genome shotgun (WGS) entry which is preliminary data.</text>
</comment>
<accession>A0A6L6X0Y9</accession>
<protein>
    <submittedName>
        <fullName evidence="1">Uncharacterized protein</fullName>
    </submittedName>
</protein>
<sequence length="114" mass="12744">MKHTHMAIGMIPEDLVNLSVLMQFTPGQRPYTLTLIDKDGGSFEDAVFHGDTGEAFGYEPRPLDLDMRVFHGLSHRQPLVARLAQSLAGFGYFQWFNPVAMSSEARARYEAAAQ</sequence>